<accession>A0ABY8L675</accession>
<organism evidence="1 2">
    <name type="scientific">Tenacibaculum tangerinum</name>
    <dbReference type="NCBI Taxonomy" id="3038772"/>
    <lineage>
        <taxon>Bacteria</taxon>
        <taxon>Pseudomonadati</taxon>
        <taxon>Bacteroidota</taxon>
        <taxon>Flavobacteriia</taxon>
        <taxon>Flavobacteriales</taxon>
        <taxon>Flavobacteriaceae</taxon>
        <taxon>Tenacibaculum</taxon>
    </lineage>
</organism>
<evidence type="ECO:0008006" key="3">
    <source>
        <dbReference type="Google" id="ProtNLM"/>
    </source>
</evidence>
<evidence type="ECO:0000313" key="2">
    <source>
        <dbReference type="Proteomes" id="UP001232001"/>
    </source>
</evidence>
<name>A0ABY8L675_9FLAO</name>
<dbReference type="RefSeq" id="WP_279652742.1">
    <property type="nucleotide sequence ID" value="NZ_CP122539.1"/>
</dbReference>
<reference evidence="1 2" key="1">
    <citation type="submission" date="2023-04" db="EMBL/GenBank/DDBJ databases">
        <title>Tenacibaculum tangerinum sp. nov., isolated from sea tidal flat of South Korea.</title>
        <authorList>
            <person name="Lee S.H."/>
            <person name="Kim J.-J."/>
        </authorList>
    </citation>
    <scope>NUCLEOTIDE SEQUENCE [LARGE SCALE GENOMIC DNA]</scope>
    <source>
        <strain evidence="1 2">GRR-S3-23</strain>
    </source>
</reference>
<dbReference type="EMBL" id="CP122539">
    <property type="protein sequence ID" value="WGH76882.1"/>
    <property type="molecule type" value="Genomic_DNA"/>
</dbReference>
<gene>
    <name evidence="1" type="ORF">P8625_06990</name>
</gene>
<dbReference type="Proteomes" id="UP001232001">
    <property type="component" value="Chromosome"/>
</dbReference>
<proteinExistence type="predicted"/>
<evidence type="ECO:0000313" key="1">
    <source>
        <dbReference type="EMBL" id="WGH76882.1"/>
    </source>
</evidence>
<protein>
    <recommendedName>
        <fullName evidence="3">Bacteriocin</fullName>
    </recommendedName>
</protein>
<sequence>MNNKKFDLAKFERLEISNDSLEGGFSQALSATGGISNIELDINLAKNCGSTNSGCNLVAGCGGSKEISA</sequence>
<keyword evidence="2" id="KW-1185">Reference proteome</keyword>